<dbReference type="RefSeq" id="WP_006902520.1">
    <property type="nucleotide sequence ID" value="NZ_BAOQ01000065.1"/>
</dbReference>
<dbReference type="InterPro" id="IPR055247">
    <property type="entry name" value="InsJ-like_HTH"/>
</dbReference>
<reference evidence="3 4" key="1">
    <citation type="submission" date="2013-02" db="EMBL/GenBank/DDBJ databases">
        <title>Whole genome shotgun sequence of Gordonia paraffinivorans NBRC 108238.</title>
        <authorList>
            <person name="Isaki-Nakamura S."/>
            <person name="Hosoyama A."/>
            <person name="Tsuchikane K."/>
            <person name="Ando Y."/>
            <person name="Baba S."/>
            <person name="Ohji S."/>
            <person name="Hamada M."/>
            <person name="Tamura T."/>
            <person name="Yamazoe A."/>
            <person name="Yamazaki S."/>
            <person name="Fujita N."/>
        </authorList>
    </citation>
    <scope>NUCLEOTIDE SEQUENCE [LARGE SCALE GENOMIC DNA]</scope>
    <source>
        <strain evidence="3 4">NBRC 108238</strain>
    </source>
</reference>
<evidence type="ECO:0000313" key="4">
    <source>
        <dbReference type="Proteomes" id="UP000035021"/>
    </source>
</evidence>
<evidence type="ECO:0000256" key="1">
    <source>
        <dbReference type="SAM" id="MobiDB-lite"/>
    </source>
</evidence>
<accession>A0ABQ0IRR1</accession>
<gene>
    <name evidence="3" type="ORF">GP2_065_00010</name>
</gene>
<feature type="domain" description="Insertion element IS150 protein InsJ-like helix-turn-helix" evidence="2">
    <location>
        <begin position="156"/>
        <end position="189"/>
    </location>
</feature>
<dbReference type="Proteomes" id="UP000035021">
    <property type="component" value="Unassembled WGS sequence"/>
</dbReference>
<organism evidence="3 4">
    <name type="scientific">Gordonia paraffinivorans NBRC 108238</name>
    <dbReference type="NCBI Taxonomy" id="1223543"/>
    <lineage>
        <taxon>Bacteria</taxon>
        <taxon>Bacillati</taxon>
        <taxon>Actinomycetota</taxon>
        <taxon>Actinomycetes</taxon>
        <taxon>Mycobacteriales</taxon>
        <taxon>Gordoniaceae</taxon>
        <taxon>Gordonia</taxon>
    </lineage>
</organism>
<dbReference type="SUPFAM" id="SSF46689">
    <property type="entry name" value="Homeodomain-like"/>
    <property type="match status" value="1"/>
</dbReference>
<protein>
    <recommendedName>
        <fullName evidence="2">Insertion element IS150 protein InsJ-like helix-turn-helix domain-containing protein</fullName>
    </recommendedName>
</protein>
<feature type="region of interest" description="Disordered" evidence="1">
    <location>
        <begin position="118"/>
        <end position="145"/>
    </location>
</feature>
<evidence type="ECO:0000313" key="3">
    <source>
        <dbReference type="EMBL" id="GAC86236.1"/>
    </source>
</evidence>
<dbReference type="InterPro" id="IPR009057">
    <property type="entry name" value="Homeodomain-like_sf"/>
</dbReference>
<proteinExistence type="predicted"/>
<sequence length="258" mass="27658">MITHTLALGLGAASAVLDVTVTAPMVTIDAMALSPAIQRFVTVVPPTCLDISSSSAMADYSFGITYPPLGPSRPPRRTEPQDAQNPGSRGNPGFSPVGLGSDHYKEWRPLLAYRAGCPPQLSQTPAEPPEAPDTAPQAVSGRRGRKPQLHLPIEQQLEVVELYKAGVSVKEIAERFHIHRATVSEICKRRCVPLRNESRGLTREQVQGPALRYVQGASLATVAKEFGSTPTTIRTALMAAGIEMRPARGGKGKRAHIS</sequence>
<evidence type="ECO:0000259" key="2">
    <source>
        <dbReference type="Pfam" id="PF13518"/>
    </source>
</evidence>
<name>A0ABQ0IRR1_9ACTN</name>
<dbReference type="Pfam" id="PF13518">
    <property type="entry name" value="HTH_28"/>
    <property type="match status" value="1"/>
</dbReference>
<comment type="caution">
    <text evidence="3">The sequence shown here is derived from an EMBL/GenBank/DDBJ whole genome shotgun (WGS) entry which is preliminary data.</text>
</comment>
<dbReference type="EMBL" id="BAOQ01000065">
    <property type="protein sequence ID" value="GAC86236.1"/>
    <property type="molecule type" value="Genomic_DNA"/>
</dbReference>
<dbReference type="Gene3D" id="1.10.10.60">
    <property type="entry name" value="Homeodomain-like"/>
    <property type="match status" value="1"/>
</dbReference>
<keyword evidence="4" id="KW-1185">Reference proteome</keyword>
<feature type="region of interest" description="Disordered" evidence="1">
    <location>
        <begin position="66"/>
        <end position="98"/>
    </location>
</feature>